<dbReference type="Proteomes" id="UP000011863">
    <property type="component" value="Chromosome"/>
</dbReference>
<dbReference type="PANTHER" id="PTHR43673:SF10">
    <property type="entry name" value="NADH DEHYDROGENASE_NAD(P)H NITROREDUCTASE XCC3605-RELATED"/>
    <property type="match status" value="1"/>
</dbReference>
<dbReference type="Pfam" id="PF00881">
    <property type="entry name" value="Nitroreductase"/>
    <property type="match status" value="1"/>
</dbReference>
<keyword evidence="2" id="KW-0560">Oxidoreductase</keyword>
<evidence type="ECO:0000256" key="1">
    <source>
        <dbReference type="ARBA" id="ARBA00007118"/>
    </source>
</evidence>
<dbReference type="CDD" id="cd02062">
    <property type="entry name" value="Nitro_FMN_reductase"/>
    <property type="match status" value="1"/>
</dbReference>
<name>A0A6C7EC54_ILUCY</name>
<sequence>MTDNDPNSTPGTRHPRTGFDLAEADRLLKTTKQVRRRLDLSRAVPHDEILECIDVASHAPMGGNLERNRWMIIEDPATKQEIAERYVAVGAPYLDGHSQATQDQRAERVIESGKFLIEHLADVPALVLALRLDRPPPAEALGATAAYYGSVLPGVWSFQLAARARGLGSAWTTFHLEHEADVADVLGIPPTVTQVCLLPVAYYTGDTFSPAPRRPAREVTYLNRWKQPVEPPGDAT</sequence>
<dbReference type="InterPro" id="IPR029479">
    <property type="entry name" value="Nitroreductase"/>
</dbReference>
<evidence type="ECO:0000256" key="2">
    <source>
        <dbReference type="ARBA" id="ARBA00023002"/>
    </source>
</evidence>
<dbReference type="InterPro" id="IPR000415">
    <property type="entry name" value="Nitroreductase-like"/>
</dbReference>
<feature type="domain" description="Nitroreductase" evidence="3">
    <location>
        <begin position="36"/>
        <end position="202"/>
    </location>
</feature>
<protein>
    <submittedName>
        <fullName evidence="4">Putative oxidoreductase</fullName>
    </submittedName>
</protein>
<proteinExistence type="inferred from homology"/>
<dbReference type="EMBL" id="AP012057">
    <property type="protein sequence ID" value="BAN03582.1"/>
    <property type="molecule type" value="Genomic_DNA"/>
</dbReference>
<dbReference type="RefSeq" id="WP_015442829.1">
    <property type="nucleotide sequence ID" value="NC_020520.1"/>
</dbReference>
<dbReference type="AlphaFoldDB" id="A0A6C7EC54"/>
<reference evidence="4 5" key="1">
    <citation type="journal article" date="2013" name="Int. J. Syst. Evol. Microbiol.">
        <title>Ilumatobacter nonamiense sp. nov. and Ilumatobacter coccineum sp. nov., isolated from seashore sand.</title>
        <authorList>
            <person name="Matsumoto A."/>
            <person name="Kasai H."/>
            <person name="Matsuo Y."/>
            <person name="Shizuri Y."/>
            <person name="Ichikawa N."/>
            <person name="Fujita N."/>
            <person name="Omura S."/>
            <person name="Takahashi Y."/>
        </authorList>
    </citation>
    <scope>NUCLEOTIDE SEQUENCE [LARGE SCALE GENOMIC DNA]</scope>
    <source>
        <strain evidence="5">NBRC 103263 / KCTC 29153 / YM16-304</strain>
    </source>
</reference>
<keyword evidence="5" id="KW-1185">Reference proteome</keyword>
<gene>
    <name evidence="4" type="ORF">YM304_32680</name>
</gene>
<dbReference type="GO" id="GO:0016491">
    <property type="term" value="F:oxidoreductase activity"/>
    <property type="evidence" value="ECO:0007669"/>
    <property type="project" value="UniProtKB-KW"/>
</dbReference>
<dbReference type="SUPFAM" id="SSF55469">
    <property type="entry name" value="FMN-dependent nitroreductase-like"/>
    <property type="match status" value="1"/>
</dbReference>
<accession>A0A6C7EC54</accession>
<organism evidence="4 5">
    <name type="scientific">Ilumatobacter coccineus (strain NBRC 103263 / KCTC 29153 / YM16-304)</name>
    <dbReference type="NCBI Taxonomy" id="1313172"/>
    <lineage>
        <taxon>Bacteria</taxon>
        <taxon>Bacillati</taxon>
        <taxon>Actinomycetota</taxon>
        <taxon>Acidimicrobiia</taxon>
        <taxon>Acidimicrobiales</taxon>
        <taxon>Ilumatobacteraceae</taxon>
        <taxon>Ilumatobacter</taxon>
    </lineage>
</organism>
<evidence type="ECO:0000313" key="4">
    <source>
        <dbReference type="EMBL" id="BAN03582.1"/>
    </source>
</evidence>
<dbReference type="Gene3D" id="3.40.109.10">
    <property type="entry name" value="NADH Oxidase"/>
    <property type="match status" value="1"/>
</dbReference>
<dbReference type="PANTHER" id="PTHR43673">
    <property type="entry name" value="NAD(P)H NITROREDUCTASE YDGI-RELATED"/>
    <property type="match status" value="1"/>
</dbReference>
<evidence type="ECO:0000313" key="5">
    <source>
        <dbReference type="Proteomes" id="UP000011863"/>
    </source>
</evidence>
<dbReference type="KEGG" id="aym:YM304_32680"/>
<dbReference type="OrthoDB" id="3774920at2"/>
<evidence type="ECO:0000259" key="3">
    <source>
        <dbReference type="Pfam" id="PF00881"/>
    </source>
</evidence>
<comment type="similarity">
    <text evidence="1">Belongs to the nitroreductase family.</text>
</comment>